<accession>A0A2T0IAU6</accession>
<proteinExistence type="predicted"/>
<dbReference type="Proteomes" id="UP000239731">
    <property type="component" value="Unassembled WGS sequence"/>
</dbReference>
<sequence>MGRGASWAAFPRRAWERSSKLAPTVIDRSHALRGNASRDALRHAMGRGASWAAFPRRAWERSSKLAPTVIGHCCGATNTLACICSCPPPRRMPRTGQASR</sequence>
<evidence type="ECO:0008006" key="3">
    <source>
        <dbReference type="Google" id="ProtNLM"/>
    </source>
</evidence>
<comment type="caution">
    <text evidence="1">The sequence shown here is derived from an EMBL/GenBank/DDBJ whole genome shotgun (WGS) entry which is preliminary data.</text>
</comment>
<dbReference type="AlphaFoldDB" id="A0A2T0IAU6"/>
<protein>
    <recommendedName>
        <fullName evidence="3">DUF1534 domain-containing protein</fullName>
    </recommendedName>
</protein>
<evidence type="ECO:0000313" key="2">
    <source>
        <dbReference type="Proteomes" id="UP000239731"/>
    </source>
</evidence>
<reference evidence="1 2" key="1">
    <citation type="submission" date="2018-03" db="EMBL/GenBank/DDBJ databases">
        <title>Blue discolouration in mozzarella cheese caused by Pseudomonas fluorescens.</title>
        <authorList>
            <person name="Chiesa F."/>
            <person name="Dalmasso A."/>
            <person name="Lomonaco S."/>
        </authorList>
    </citation>
    <scope>NUCLEOTIDE SEQUENCE [LARGE SCALE GENOMIC DNA]</scope>
    <source>
        <strain evidence="1 2">11293</strain>
    </source>
</reference>
<organism evidence="1 2">
    <name type="scientific">Pseudomonas fluorescens</name>
    <dbReference type="NCBI Taxonomy" id="294"/>
    <lineage>
        <taxon>Bacteria</taxon>
        <taxon>Pseudomonadati</taxon>
        <taxon>Pseudomonadota</taxon>
        <taxon>Gammaproteobacteria</taxon>
        <taxon>Pseudomonadales</taxon>
        <taxon>Pseudomonadaceae</taxon>
        <taxon>Pseudomonas</taxon>
    </lineage>
</organism>
<name>A0A2T0IAU6_PSEFL</name>
<dbReference type="EMBL" id="PVUH01000008">
    <property type="protein sequence ID" value="PRW92392.1"/>
    <property type="molecule type" value="Genomic_DNA"/>
</dbReference>
<gene>
    <name evidence="1" type="ORF">C7A10_13635</name>
</gene>
<evidence type="ECO:0000313" key="1">
    <source>
        <dbReference type="EMBL" id="PRW92392.1"/>
    </source>
</evidence>